<proteinExistence type="predicted"/>
<dbReference type="EMBL" id="JBHTMY010000002">
    <property type="protein sequence ID" value="MFD1314968.1"/>
    <property type="molecule type" value="Genomic_DNA"/>
</dbReference>
<comment type="caution">
    <text evidence="2">The sequence shown here is derived from an EMBL/GenBank/DDBJ whole genome shotgun (WGS) entry which is preliminary data.</text>
</comment>
<feature type="signal peptide" evidence="1">
    <location>
        <begin position="1"/>
        <end position="19"/>
    </location>
</feature>
<dbReference type="InterPro" id="IPR046588">
    <property type="entry name" value="DUF6646"/>
</dbReference>
<name>A0ABW3Y347_9FLAO</name>
<dbReference type="RefSeq" id="WP_377176892.1">
    <property type="nucleotide sequence ID" value="NZ_JBHTMY010000002.1"/>
</dbReference>
<reference evidence="3" key="1">
    <citation type="journal article" date="2019" name="Int. J. Syst. Evol. Microbiol.">
        <title>The Global Catalogue of Microorganisms (GCM) 10K type strain sequencing project: providing services to taxonomists for standard genome sequencing and annotation.</title>
        <authorList>
            <consortium name="The Broad Institute Genomics Platform"/>
            <consortium name="The Broad Institute Genome Sequencing Center for Infectious Disease"/>
            <person name="Wu L."/>
            <person name="Ma J."/>
        </authorList>
    </citation>
    <scope>NUCLEOTIDE SEQUENCE [LARGE SCALE GENOMIC DNA]</scope>
    <source>
        <strain evidence="3">CCUG 61485</strain>
    </source>
</reference>
<organism evidence="2 3">
    <name type="scientific">Namhaeicola litoreus</name>
    <dbReference type="NCBI Taxonomy" id="1052145"/>
    <lineage>
        <taxon>Bacteria</taxon>
        <taxon>Pseudomonadati</taxon>
        <taxon>Bacteroidota</taxon>
        <taxon>Flavobacteriia</taxon>
        <taxon>Flavobacteriales</taxon>
        <taxon>Flavobacteriaceae</taxon>
        <taxon>Namhaeicola</taxon>
    </lineage>
</organism>
<protein>
    <submittedName>
        <fullName evidence="2">DUF6646 family protein</fullName>
    </submittedName>
</protein>
<dbReference type="Proteomes" id="UP001597201">
    <property type="component" value="Unassembled WGS sequence"/>
</dbReference>
<dbReference type="Pfam" id="PF20351">
    <property type="entry name" value="DUF6646"/>
    <property type="match status" value="1"/>
</dbReference>
<accession>A0ABW3Y347</accession>
<evidence type="ECO:0000256" key="1">
    <source>
        <dbReference type="SAM" id="SignalP"/>
    </source>
</evidence>
<gene>
    <name evidence="2" type="ORF">ACFQ39_05025</name>
</gene>
<feature type="chain" id="PRO_5045968720" evidence="1">
    <location>
        <begin position="20"/>
        <end position="141"/>
    </location>
</feature>
<keyword evidence="3" id="KW-1185">Reference proteome</keyword>
<sequence length="141" mass="15777">MKKLSLFIVLITLSASVFSQSFDGRGDKKLNIGYDIYSYGEGIKATFDYGIHDMFSLGFGASYYFDSDSDYFLFARTAFHFGNVMDFDTCFDLYPGIEIGYLERGDVGFTAFIGARYFFSENFGVFAELGNNGNAGICFAF</sequence>
<evidence type="ECO:0000313" key="2">
    <source>
        <dbReference type="EMBL" id="MFD1314968.1"/>
    </source>
</evidence>
<evidence type="ECO:0000313" key="3">
    <source>
        <dbReference type="Proteomes" id="UP001597201"/>
    </source>
</evidence>
<keyword evidence="1" id="KW-0732">Signal</keyword>